<evidence type="ECO:0000313" key="7">
    <source>
        <dbReference type="Proteomes" id="UP000233551"/>
    </source>
</evidence>
<dbReference type="CDD" id="cd22157">
    <property type="entry name" value="F-box_AtFBW1-like"/>
    <property type="match status" value="1"/>
</dbReference>
<keyword evidence="7" id="KW-1185">Reference proteome</keyword>
<dbReference type="InterPro" id="IPR036047">
    <property type="entry name" value="F-box-like_dom_sf"/>
</dbReference>
<dbReference type="STRING" id="22663.A0A218X4C2"/>
<dbReference type="Gene3D" id="1.20.1280.50">
    <property type="match status" value="1"/>
</dbReference>
<dbReference type="InterPro" id="IPR006527">
    <property type="entry name" value="F-box-assoc_dom_typ1"/>
</dbReference>
<feature type="domain" description="F-box associated beta-propeller type 1" evidence="3">
    <location>
        <begin position="122"/>
        <end position="273"/>
    </location>
</feature>
<feature type="compositionally biased region" description="Low complexity" evidence="1">
    <location>
        <begin position="381"/>
        <end position="391"/>
    </location>
</feature>
<reference evidence="5 7" key="3">
    <citation type="submission" date="2017-11" db="EMBL/GenBank/DDBJ databases">
        <title>De-novo sequencing of pomegranate (Punica granatum L.) genome.</title>
        <authorList>
            <person name="Akparov Z."/>
            <person name="Amiraslanov A."/>
            <person name="Hajiyeva S."/>
            <person name="Abbasov M."/>
            <person name="Kaur K."/>
            <person name="Hamwieh A."/>
            <person name="Solovyev V."/>
            <person name="Salamov A."/>
            <person name="Braich B."/>
            <person name="Kosarev P."/>
            <person name="Mahmoud A."/>
            <person name="Hajiyev E."/>
            <person name="Babayeva S."/>
            <person name="Izzatullayeva V."/>
            <person name="Mammadov A."/>
            <person name="Mammadov A."/>
            <person name="Sharifova S."/>
            <person name="Ojaghi J."/>
            <person name="Eynullazada K."/>
            <person name="Bayramov B."/>
            <person name="Abdulazimova A."/>
            <person name="Shahmuradov I."/>
        </authorList>
    </citation>
    <scope>NUCLEOTIDE SEQUENCE [LARGE SCALE GENOMIC DNA]</scope>
    <source>
        <strain evidence="5">AG2017</strain>
        <strain evidence="7">cv. AG2017</strain>
        <tissue evidence="5">Leaf</tissue>
    </source>
</reference>
<evidence type="ECO:0000259" key="2">
    <source>
        <dbReference type="Pfam" id="PF00646"/>
    </source>
</evidence>
<dbReference type="SUPFAM" id="SSF81383">
    <property type="entry name" value="F-box domain"/>
    <property type="match status" value="1"/>
</dbReference>
<dbReference type="EMBL" id="MTKT01002440">
    <property type="protein sequence ID" value="OWM79764.1"/>
    <property type="molecule type" value="Genomic_DNA"/>
</dbReference>
<dbReference type="PANTHER" id="PTHR31672:SF13">
    <property type="entry name" value="F-BOX PROTEIN CPR30-LIKE"/>
    <property type="match status" value="1"/>
</dbReference>
<reference evidence="4" key="2">
    <citation type="submission" date="2017-06" db="EMBL/GenBank/DDBJ databases">
        <title>The pomegranate genome and the genomics of punicalagin biosynthesis.</title>
        <authorList>
            <person name="Xu C."/>
        </authorList>
    </citation>
    <scope>NUCLEOTIDE SEQUENCE [LARGE SCALE GENOMIC DNA]</scope>
    <source>
        <tissue evidence="4">Fresh leaf</tissue>
    </source>
</reference>
<reference evidence="6" key="1">
    <citation type="journal article" date="2017" name="Plant J.">
        <title>The pomegranate (Punica granatum L.) genome and the genomics of punicalagin biosynthesis.</title>
        <authorList>
            <person name="Qin G."/>
            <person name="Xu C."/>
            <person name="Ming R."/>
            <person name="Tang H."/>
            <person name="Guyot R."/>
            <person name="Kramer E.M."/>
            <person name="Hu Y."/>
            <person name="Yi X."/>
            <person name="Qi Y."/>
            <person name="Xu X."/>
            <person name="Gao Z."/>
            <person name="Pan H."/>
            <person name="Jian J."/>
            <person name="Tian Y."/>
            <person name="Yue Z."/>
            <person name="Xu Y."/>
        </authorList>
    </citation>
    <scope>NUCLEOTIDE SEQUENCE [LARGE SCALE GENOMIC DNA]</scope>
    <source>
        <strain evidence="6">cv. Dabenzi</strain>
    </source>
</reference>
<evidence type="ECO:0000259" key="3">
    <source>
        <dbReference type="Pfam" id="PF07734"/>
    </source>
</evidence>
<evidence type="ECO:0000313" key="5">
    <source>
        <dbReference type="EMBL" id="PKI64211.1"/>
    </source>
</evidence>
<dbReference type="Proteomes" id="UP000233551">
    <property type="component" value="Unassembled WGS sequence"/>
</dbReference>
<organism evidence="4 6">
    <name type="scientific">Punica granatum</name>
    <name type="common">Pomegranate</name>
    <dbReference type="NCBI Taxonomy" id="22663"/>
    <lineage>
        <taxon>Eukaryota</taxon>
        <taxon>Viridiplantae</taxon>
        <taxon>Streptophyta</taxon>
        <taxon>Embryophyta</taxon>
        <taxon>Tracheophyta</taxon>
        <taxon>Spermatophyta</taxon>
        <taxon>Magnoliopsida</taxon>
        <taxon>eudicotyledons</taxon>
        <taxon>Gunneridae</taxon>
        <taxon>Pentapetalae</taxon>
        <taxon>rosids</taxon>
        <taxon>malvids</taxon>
        <taxon>Myrtales</taxon>
        <taxon>Lythraceae</taxon>
        <taxon>Punica</taxon>
    </lineage>
</organism>
<dbReference type="InterPro" id="IPR001810">
    <property type="entry name" value="F-box_dom"/>
</dbReference>
<accession>A0A218X4C2</accession>
<gene>
    <name evidence="4" type="ORF">CDL15_Pgr023176</name>
    <name evidence="5" type="ORF">CRG98_015398</name>
</gene>
<evidence type="ECO:0000313" key="4">
    <source>
        <dbReference type="EMBL" id="OWM79764.1"/>
    </source>
</evidence>
<dbReference type="AlphaFoldDB" id="A0A218X4C2"/>
<dbReference type="Proteomes" id="UP000197138">
    <property type="component" value="Unassembled WGS sequence"/>
</dbReference>
<evidence type="ECO:0000313" key="6">
    <source>
        <dbReference type="Proteomes" id="UP000197138"/>
    </source>
</evidence>
<dbReference type="Pfam" id="PF00646">
    <property type="entry name" value="F-box"/>
    <property type="match status" value="1"/>
</dbReference>
<dbReference type="Pfam" id="PF07734">
    <property type="entry name" value="FBA_1"/>
    <property type="match status" value="1"/>
</dbReference>
<dbReference type="EMBL" id="PGOL01000846">
    <property type="protein sequence ID" value="PKI64211.1"/>
    <property type="molecule type" value="Genomic_DNA"/>
</dbReference>
<dbReference type="InterPro" id="IPR050796">
    <property type="entry name" value="SCF_F-box_component"/>
</dbReference>
<evidence type="ECO:0000256" key="1">
    <source>
        <dbReference type="SAM" id="MobiDB-lite"/>
    </source>
</evidence>
<name>A0A218X4C2_PUNGR</name>
<dbReference type="PANTHER" id="PTHR31672">
    <property type="entry name" value="BNACNNG10540D PROTEIN"/>
    <property type="match status" value="1"/>
</dbReference>
<protein>
    <submittedName>
        <fullName evidence="4">Uncharacterized protein</fullName>
    </submittedName>
</protein>
<proteinExistence type="predicted"/>
<feature type="region of interest" description="Disordered" evidence="1">
    <location>
        <begin position="377"/>
        <end position="397"/>
    </location>
</feature>
<feature type="domain" description="F-box" evidence="2">
    <location>
        <begin position="19"/>
        <end position="56"/>
    </location>
</feature>
<sequence length="397" mass="45915">MAIEFTQFHKLVKVSSLGNLLNEIMIDILLRLPVKSICRFKCASKPWKALLSNLKFVELHFAWTIAGNRDYLLIRGELRRLCEALVEKGGESSKEPKELFSLRSKETLKEFLKVKVPFESKTGYYTMVDLCNGLVCLMESDEEGMFPFLNAFLWNLANEEFRSLPWYYVNRFTNQVTVSSFGFMFHPEMKDYLVVRIVYLTDSKSYEVEVYWLSNDQWKVIDVDLNGFFQEGLSQVSVNGALHWVVTKGEKVTNQQYFVLSLDVKEEKYAETPNGPNTSAESLFLIICKLFKAYDTWFLMEYGKAESWVKLYSVQFKGEPMKTLHVLDENRILMERSDNGGEVLLCDAKFQIIKDLGVFKPVCIVRHIESLSHPCGEMRTRGTSTGSPRGTRLFRNK</sequence>
<comment type="caution">
    <text evidence="4">The sequence shown here is derived from an EMBL/GenBank/DDBJ whole genome shotgun (WGS) entry which is preliminary data.</text>
</comment>